<gene>
    <name evidence="1" type="ORF">AVEN_125271_1</name>
</gene>
<dbReference type="OrthoDB" id="8196103at2759"/>
<proteinExistence type="predicted"/>
<comment type="caution">
    <text evidence="1">The sequence shown here is derived from an EMBL/GenBank/DDBJ whole genome shotgun (WGS) entry which is preliminary data.</text>
</comment>
<accession>A0A4Y2SHW6</accession>
<dbReference type="AlphaFoldDB" id="A0A4Y2SHW6"/>
<dbReference type="Proteomes" id="UP000499080">
    <property type="component" value="Unassembled WGS sequence"/>
</dbReference>
<reference evidence="1 2" key="1">
    <citation type="journal article" date="2019" name="Sci. Rep.">
        <title>Orb-weaving spider Araneus ventricosus genome elucidates the spidroin gene catalogue.</title>
        <authorList>
            <person name="Kono N."/>
            <person name="Nakamura H."/>
            <person name="Ohtoshi R."/>
            <person name="Moran D.A.P."/>
            <person name="Shinohara A."/>
            <person name="Yoshida Y."/>
            <person name="Fujiwara M."/>
            <person name="Mori M."/>
            <person name="Tomita M."/>
            <person name="Arakawa K."/>
        </authorList>
    </citation>
    <scope>NUCLEOTIDE SEQUENCE [LARGE SCALE GENOMIC DNA]</scope>
</reference>
<evidence type="ECO:0008006" key="3">
    <source>
        <dbReference type="Google" id="ProtNLM"/>
    </source>
</evidence>
<dbReference type="EMBL" id="BGPR01021776">
    <property type="protein sequence ID" value="GBN87363.1"/>
    <property type="molecule type" value="Genomic_DNA"/>
</dbReference>
<sequence length="161" mass="18158">MIKVAFEYADVNGVAGRFNNKRKSAGNDWLKSFCKRYNFSVRNPEQCSVARAMGFNKVQVTGFYNNLKRCCLEKKFPAHRKFSMDVTVIAKSPNRKTKVITPKGKKTVCKIYGAERGQTVTVICCMSATGGFVPPALILPRKRMNPLLYMNSHSQIARKLV</sequence>
<protein>
    <recommendedName>
        <fullName evidence="3">HTH CENPB-type domain-containing protein</fullName>
    </recommendedName>
</protein>
<name>A0A4Y2SHW6_ARAVE</name>
<evidence type="ECO:0000313" key="1">
    <source>
        <dbReference type="EMBL" id="GBN87363.1"/>
    </source>
</evidence>
<keyword evidence="2" id="KW-1185">Reference proteome</keyword>
<evidence type="ECO:0000313" key="2">
    <source>
        <dbReference type="Proteomes" id="UP000499080"/>
    </source>
</evidence>
<organism evidence="1 2">
    <name type="scientific">Araneus ventricosus</name>
    <name type="common">Orbweaver spider</name>
    <name type="synonym">Epeira ventricosa</name>
    <dbReference type="NCBI Taxonomy" id="182803"/>
    <lineage>
        <taxon>Eukaryota</taxon>
        <taxon>Metazoa</taxon>
        <taxon>Ecdysozoa</taxon>
        <taxon>Arthropoda</taxon>
        <taxon>Chelicerata</taxon>
        <taxon>Arachnida</taxon>
        <taxon>Araneae</taxon>
        <taxon>Araneomorphae</taxon>
        <taxon>Entelegynae</taxon>
        <taxon>Araneoidea</taxon>
        <taxon>Araneidae</taxon>
        <taxon>Araneus</taxon>
    </lineage>
</organism>